<evidence type="ECO:0000256" key="5">
    <source>
        <dbReference type="SAM" id="Phobius"/>
    </source>
</evidence>
<feature type="transmembrane region" description="Helical" evidence="5">
    <location>
        <begin position="29"/>
        <end position="47"/>
    </location>
</feature>
<evidence type="ECO:0000256" key="3">
    <source>
        <dbReference type="ARBA" id="ARBA00022989"/>
    </source>
</evidence>
<comment type="subcellular location">
    <subcellularLocation>
        <location evidence="1">Membrane</location>
        <topology evidence="1">Multi-pass membrane protein</topology>
    </subcellularLocation>
</comment>
<dbReference type="InterPro" id="IPR003689">
    <property type="entry name" value="ZIP"/>
</dbReference>
<keyword evidence="4 5" id="KW-0472">Membrane</keyword>
<feature type="transmembrane region" description="Helical" evidence="5">
    <location>
        <begin position="180"/>
        <end position="199"/>
    </location>
</feature>
<protein>
    <submittedName>
        <fullName evidence="6">ZIP family metal transporter</fullName>
    </submittedName>
</protein>
<feature type="transmembrane region" description="Helical" evidence="5">
    <location>
        <begin position="149"/>
        <end position="168"/>
    </location>
</feature>
<accession>A0A3N4NF22</accession>
<dbReference type="Pfam" id="PF02535">
    <property type="entry name" value="Zip"/>
    <property type="match status" value="1"/>
</dbReference>
<feature type="transmembrane region" description="Helical" evidence="5">
    <location>
        <begin position="59"/>
        <end position="76"/>
    </location>
</feature>
<comment type="caution">
    <text evidence="6">The sequence shown here is derived from an EMBL/GenBank/DDBJ whole genome shotgun (WGS) entry which is preliminary data.</text>
</comment>
<dbReference type="GO" id="GO:0016020">
    <property type="term" value="C:membrane"/>
    <property type="evidence" value="ECO:0007669"/>
    <property type="project" value="UniProtKB-SubCell"/>
</dbReference>
<evidence type="ECO:0000313" key="7">
    <source>
        <dbReference type="Proteomes" id="UP000270856"/>
    </source>
</evidence>
<evidence type="ECO:0000256" key="4">
    <source>
        <dbReference type="ARBA" id="ARBA00023136"/>
    </source>
</evidence>
<dbReference type="Proteomes" id="UP000270856">
    <property type="component" value="Unassembled WGS sequence"/>
</dbReference>
<feature type="transmembrane region" description="Helical" evidence="5">
    <location>
        <begin position="211"/>
        <end position="230"/>
    </location>
</feature>
<feature type="transmembrane region" description="Helical" evidence="5">
    <location>
        <begin position="97"/>
        <end position="116"/>
    </location>
</feature>
<dbReference type="PANTHER" id="PTHR11040">
    <property type="entry name" value="ZINC/IRON TRANSPORTER"/>
    <property type="match status" value="1"/>
</dbReference>
<keyword evidence="3 5" id="KW-1133">Transmembrane helix</keyword>
<sequence length="233" mass="25984">MNFVALILSVFVGVLIVVVVKPNAKIIQLFLSFSGAYLLSITVLHLLPEVFTSHKKNVGVYILIGILVQTILEYFSKGAEHGHIHSNNHSHIKEVPWLLFLSLSIHAFLEGIPLHIAKDNLLLWAIVIHKIPVSVVLFVFLIQSNLSKSLIYIFIIVFALMSPLGLLFSDNISFFENYHTEITGIIIGVFLHIATAILFESSQNHKFNIRKFIAVLLGFAIAFLGTQLGGHVH</sequence>
<gene>
    <name evidence="6" type="ORF">EGM88_15380</name>
</gene>
<evidence type="ECO:0000256" key="2">
    <source>
        <dbReference type="ARBA" id="ARBA00022692"/>
    </source>
</evidence>
<reference evidence="6 7" key="1">
    <citation type="submission" date="2018-11" db="EMBL/GenBank/DDBJ databases">
        <title>Aureibaculum marinum gen. nov., sp. nov., a member of the family Flavobacteriaceae isolated from the Bohai Sea.</title>
        <authorList>
            <person name="Ji X."/>
        </authorList>
    </citation>
    <scope>NUCLEOTIDE SEQUENCE [LARGE SCALE GENOMIC DNA]</scope>
    <source>
        <strain evidence="6 7">BH-SD17</strain>
    </source>
</reference>
<dbReference type="GO" id="GO:0005385">
    <property type="term" value="F:zinc ion transmembrane transporter activity"/>
    <property type="evidence" value="ECO:0007669"/>
    <property type="project" value="TreeGrafter"/>
</dbReference>
<dbReference type="AlphaFoldDB" id="A0A3N4NF22"/>
<dbReference type="OrthoDB" id="654481at2"/>
<organism evidence="6 7">
    <name type="scientific">Aureibaculum marinum</name>
    <dbReference type="NCBI Taxonomy" id="2487930"/>
    <lineage>
        <taxon>Bacteria</taxon>
        <taxon>Pseudomonadati</taxon>
        <taxon>Bacteroidota</taxon>
        <taxon>Flavobacteriia</taxon>
        <taxon>Flavobacteriales</taxon>
        <taxon>Flavobacteriaceae</taxon>
        <taxon>Aureibaculum</taxon>
    </lineage>
</organism>
<name>A0A3N4NF22_9FLAO</name>
<keyword evidence="2 5" id="KW-0812">Transmembrane</keyword>
<proteinExistence type="predicted"/>
<keyword evidence="7" id="KW-1185">Reference proteome</keyword>
<evidence type="ECO:0000313" key="6">
    <source>
        <dbReference type="EMBL" id="RPD90730.1"/>
    </source>
</evidence>
<dbReference type="EMBL" id="RPFJ01000098">
    <property type="protein sequence ID" value="RPD90730.1"/>
    <property type="molecule type" value="Genomic_DNA"/>
</dbReference>
<dbReference type="PANTHER" id="PTHR11040:SF44">
    <property type="entry name" value="PROTEIN ZNTC-RELATED"/>
    <property type="match status" value="1"/>
</dbReference>
<feature type="transmembrane region" description="Helical" evidence="5">
    <location>
        <begin position="6"/>
        <end position="22"/>
    </location>
</feature>
<evidence type="ECO:0000256" key="1">
    <source>
        <dbReference type="ARBA" id="ARBA00004141"/>
    </source>
</evidence>
<dbReference type="RefSeq" id="WP_123899281.1">
    <property type="nucleotide sequence ID" value="NZ_RPFJ01000098.1"/>
</dbReference>
<feature type="transmembrane region" description="Helical" evidence="5">
    <location>
        <begin position="122"/>
        <end position="142"/>
    </location>
</feature>